<keyword evidence="1" id="KW-0732">Signal</keyword>
<sequence>MRKTRAAAAVTAVSVIGSLLAACGGGSSSDGGGSNESPKTLTYWASNQGPNVDYDKKTLGPELAKFQKQTGIKVKLEVVPWSDLLNRILAATTSGQGPDVLNIGNTWSASLQASGALLPWNKANFDAIGGRDRFNASAVAAAGSPDKDPAAVPLYSLAYALYYNKKMFKDAGITTPPTTWAEVVKDGQKISKNGTSGKWGLGLEGSNLQENIHISYVLAKQHNADFFDTSGKPTFTSPGAVDAVMQYVDMMQKDKIINPGNAEYAQNQSLQDFGKGKTAMVMWQAAASNFASQHLSADDWGAVPMPVRSGTPGTGSQVNSMVAGINMAIFNNTKNVDGAKKFVKFMTSDAEQVILNKAYGSVPPVKAADGDAAFQQSDIQVMAKTLQTSATPLPQVPSESQYETQVGTALKNLWADVAAGKTVTKDTVKSELSKAQQQMTQ</sequence>
<evidence type="ECO:0000256" key="1">
    <source>
        <dbReference type="SAM" id="SignalP"/>
    </source>
</evidence>
<accession>A0ABP7GBG7</accession>
<dbReference type="InterPro" id="IPR050490">
    <property type="entry name" value="Bact_solute-bd_prot1"/>
</dbReference>
<dbReference type="CDD" id="cd13585">
    <property type="entry name" value="PBP2_TMBP_like"/>
    <property type="match status" value="1"/>
</dbReference>
<feature type="chain" id="PRO_5046417146" evidence="1">
    <location>
        <begin position="22"/>
        <end position="441"/>
    </location>
</feature>
<dbReference type="Proteomes" id="UP001499884">
    <property type="component" value="Unassembled WGS sequence"/>
</dbReference>
<protein>
    <submittedName>
        <fullName evidence="2">Sugar ABC transporter substrate-binding protein</fullName>
    </submittedName>
</protein>
<organism evidence="2 3">
    <name type="scientific">Streptomyces tremellae</name>
    <dbReference type="NCBI Taxonomy" id="1124239"/>
    <lineage>
        <taxon>Bacteria</taxon>
        <taxon>Bacillati</taxon>
        <taxon>Actinomycetota</taxon>
        <taxon>Actinomycetes</taxon>
        <taxon>Kitasatosporales</taxon>
        <taxon>Streptomycetaceae</taxon>
        <taxon>Streptomyces</taxon>
    </lineage>
</organism>
<dbReference type="PANTHER" id="PTHR43649">
    <property type="entry name" value="ARABINOSE-BINDING PROTEIN-RELATED"/>
    <property type="match status" value="1"/>
</dbReference>
<keyword evidence="3" id="KW-1185">Reference proteome</keyword>
<gene>
    <name evidence="2" type="ORF">GCM10023082_62500</name>
</gene>
<dbReference type="PANTHER" id="PTHR43649:SF12">
    <property type="entry name" value="DIACETYLCHITOBIOSE BINDING PROTEIN DASA"/>
    <property type="match status" value="1"/>
</dbReference>
<dbReference type="Pfam" id="PF01547">
    <property type="entry name" value="SBP_bac_1"/>
    <property type="match status" value="1"/>
</dbReference>
<comment type="caution">
    <text evidence="2">The sequence shown here is derived from an EMBL/GenBank/DDBJ whole genome shotgun (WGS) entry which is preliminary data.</text>
</comment>
<reference evidence="3" key="1">
    <citation type="journal article" date="2019" name="Int. J. Syst. Evol. Microbiol.">
        <title>The Global Catalogue of Microorganisms (GCM) 10K type strain sequencing project: providing services to taxonomists for standard genome sequencing and annotation.</title>
        <authorList>
            <consortium name="The Broad Institute Genomics Platform"/>
            <consortium name="The Broad Institute Genome Sequencing Center for Infectious Disease"/>
            <person name="Wu L."/>
            <person name="Ma J."/>
        </authorList>
    </citation>
    <scope>NUCLEOTIDE SEQUENCE [LARGE SCALE GENOMIC DNA]</scope>
    <source>
        <strain evidence="3">JCM 30846</strain>
    </source>
</reference>
<dbReference type="EMBL" id="BAABEP010000082">
    <property type="protein sequence ID" value="GAA3759581.1"/>
    <property type="molecule type" value="Genomic_DNA"/>
</dbReference>
<dbReference type="RefSeq" id="WP_345655092.1">
    <property type="nucleotide sequence ID" value="NZ_BAABEP010000082.1"/>
</dbReference>
<name>A0ABP7GBG7_9ACTN</name>
<dbReference type="Gene3D" id="3.40.190.10">
    <property type="entry name" value="Periplasmic binding protein-like II"/>
    <property type="match status" value="1"/>
</dbReference>
<evidence type="ECO:0000313" key="3">
    <source>
        <dbReference type="Proteomes" id="UP001499884"/>
    </source>
</evidence>
<evidence type="ECO:0000313" key="2">
    <source>
        <dbReference type="EMBL" id="GAA3759581.1"/>
    </source>
</evidence>
<feature type="signal peptide" evidence="1">
    <location>
        <begin position="1"/>
        <end position="21"/>
    </location>
</feature>
<dbReference type="PROSITE" id="PS51257">
    <property type="entry name" value="PROKAR_LIPOPROTEIN"/>
    <property type="match status" value="1"/>
</dbReference>
<dbReference type="SUPFAM" id="SSF53850">
    <property type="entry name" value="Periplasmic binding protein-like II"/>
    <property type="match status" value="1"/>
</dbReference>
<dbReference type="InterPro" id="IPR006059">
    <property type="entry name" value="SBP"/>
</dbReference>
<proteinExistence type="predicted"/>